<evidence type="ECO:0000313" key="2">
    <source>
        <dbReference type="EMBL" id="KAI0501933.1"/>
    </source>
</evidence>
<evidence type="ECO:0000256" key="1">
    <source>
        <dbReference type="SAM" id="MobiDB-lite"/>
    </source>
</evidence>
<dbReference type="Proteomes" id="UP000829196">
    <property type="component" value="Unassembled WGS sequence"/>
</dbReference>
<organism evidence="2 3">
    <name type="scientific">Dendrobium nobile</name>
    <name type="common">Orchid</name>
    <dbReference type="NCBI Taxonomy" id="94219"/>
    <lineage>
        <taxon>Eukaryota</taxon>
        <taxon>Viridiplantae</taxon>
        <taxon>Streptophyta</taxon>
        <taxon>Embryophyta</taxon>
        <taxon>Tracheophyta</taxon>
        <taxon>Spermatophyta</taxon>
        <taxon>Magnoliopsida</taxon>
        <taxon>Liliopsida</taxon>
        <taxon>Asparagales</taxon>
        <taxon>Orchidaceae</taxon>
        <taxon>Epidendroideae</taxon>
        <taxon>Malaxideae</taxon>
        <taxon>Dendrobiinae</taxon>
        <taxon>Dendrobium</taxon>
    </lineage>
</organism>
<feature type="compositionally biased region" description="Low complexity" evidence="1">
    <location>
        <begin position="7"/>
        <end position="26"/>
    </location>
</feature>
<sequence>MLFKFCSNLSTSSSSMQSSPSSSSMQSQFESSCTLFQCSFHLIKLELSFNFMLKLYSNQAPNFVQVQNFSENFGSLPASLPFRGKNQETTFPSTLRERFR</sequence>
<reference evidence="2" key="1">
    <citation type="journal article" date="2022" name="Front. Genet.">
        <title>Chromosome-Scale Assembly of the Dendrobium nobile Genome Provides Insights Into the Molecular Mechanism of the Biosynthesis of the Medicinal Active Ingredient of Dendrobium.</title>
        <authorList>
            <person name="Xu Q."/>
            <person name="Niu S.-C."/>
            <person name="Li K.-L."/>
            <person name="Zheng P.-J."/>
            <person name="Zhang X.-J."/>
            <person name="Jia Y."/>
            <person name="Liu Y."/>
            <person name="Niu Y.-X."/>
            <person name="Yu L.-H."/>
            <person name="Chen D.-F."/>
            <person name="Zhang G.-Q."/>
        </authorList>
    </citation>
    <scope>NUCLEOTIDE SEQUENCE</scope>
    <source>
        <tissue evidence="2">Leaf</tissue>
    </source>
</reference>
<accession>A0A8T3AZI1</accession>
<feature type="region of interest" description="Disordered" evidence="1">
    <location>
        <begin position="80"/>
        <end position="100"/>
    </location>
</feature>
<protein>
    <submittedName>
        <fullName evidence="2">Uncharacterized protein</fullName>
    </submittedName>
</protein>
<name>A0A8T3AZI1_DENNO</name>
<gene>
    <name evidence="2" type="ORF">KFK09_016878</name>
</gene>
<keyword evidence="3" id="KW-1185">Reference proteome</keyword>
<comment type="caution">
    <text evidence="2">The sequence shown here is derived from an EMBL/GenBank/DDBJ whole genome shotgun (WGS) entry which is preliminary data.</text>
</comment>
<feature type="region of interest" description="Disordered" evidence="1">
    <location>
        <begin position="1"/>
        <end position="26"/>
    </location>
</feature>
<dbReference type="EMBL" id="JAGYWB010000012">
    <property type="protein sequence ID" value="KAI0501933.1"/>
    <property type="molecule type" value="Genomic_DNA"/>
</dbReference>
<proteinExistence type="predicted"/>
<dbReference type="AlphaFoldDB" id="A0A8T3AZI1"/>
<evidence type="ECO:0000313" key="3">
    <source>
        <dbReference type="Proteomes" id="UP000829196"/>
    </source>
</evidence>